<evidence type="ECO:0000313" key="3">
    <source>
        <dbReference type="EMBL" id="OGH83254.1"/>
    </source>
</evidence>
<dbReference type="InterPro" id="IPR027381">
    <property type="entry name" value="LytR/CpsA/Psr_C"/>
</dbReference>
<sequence length="193" mass="21047">MIELLKIGRDIDFSNITTLVFDIEASGFLTSGYTAEGAYILSPVTGNFDSMKDAIKNIFEYNSEKDSTPSQDTPAPESINIATEKETDYESGGSTENPEDSIEIQNGTWRAGLAARVKEKLAGQDIEIKEVGNTQTRPTAESGIYVISAVSDVEMIKKIQSSLNIPLKDILPEGEQTVSSTNILIILGEDYKE</sequence>
<organism evidence="3 4">
    <name type="scientific">Candidatus Magasanikbacteria bacterium RIFOXYB1_FULL_40_15</name>
    <dbReference type="NCBI Taxonomy" id="1798697"/>
    <lineage>
        <taxon>Bacteria</taxon>
        <taxon>Candidatus Magasanikiibacteriota</taxon>
    </lineage>
</organism>
<gene>
    <name evidence="3" type="ORF">A2373_01730</name>
</gene>
<comment type="caution">
    <text evidence="3">The sequence shown here is derived from an EMBL/GenBank/DDBJ whole genome shotgun (WGS) entry which is preliminary data.</text>
</comment>
<evidence type="ECO:0000313" key="4">
    <source>
        <dbReference type="Proteomes" id="UP000176300"/>
    </source>
</evidence>
<reference evidence="3 4" key="1">
    <citation type="journal article" date="2016" name="Nat. Commun.">
        <title>Thousands of microbial genomes shed light on interconnected biogeochemical processes in an aquifer system.</title>
        <authorList>
            <person name="Anantharaman K."/>
            <person name="Brown C.T."/>
            <person name="Hug L.A."/>
            <person name="Sharon I."/>
            <person name="Castelle C.J."/>
            <person name="Probst A.J."/>
            <person name="Thomas B.C."/>
            <person name="Singh A."/>
            <person name="Wilkins M.J."/>
            <person name="Karaoz U."/>
            <person name="Brodie E.L."/>
            <person name="Williams K.H."/>
            <person name="Hubbard S.S."/>
            <person name="Banfield J.F."/>
        </authorList>
    </citation>
    <scope>NUCLEOTIDE SEQUENCE [LARGE SCALE GENOMIC DNA]</scope>
</reference>
<evidence type="ECO:0000256" key="1">
    <source>
        <dbReference type="SAM" id="MobiDB-lite"/>
    </source>
</evidence>
<feature type="domain" description="LytR/CpsA/Psr regulator C-terminal" evidence="2">
    <location>
        <begin position="102"/>
        <end position="191"/>
    </location>
</feature>
<name>A0A1F6NHG0_9BACT</name>
<evidence type="ECO:0000259" key="2">
    <source>
        <dbReference type="Pfam" id="PF13399"/>
    </source>
</evidence>
<accession>A0A1F6NHG0</accession>
<dbReference type="Gene3D" id="3.30.70.2390">
    <property type="match status" value="1"/>
</dbReference>
<protein>
    <recommendedName>
        <fullName evidence="2">LytR/CpsA/Psr regulator C-terminal domain-containing protein</fullName>
    </recommendedName>
</protein>
<dbReference type="Proteomes" id="UP000176300">
    <property type="component" value="Unassembled WGS sequence"/>
</dbReference>
<dbReference type="AlphaFoldDB" id="A0A1F6NHG0"/>
<dbReference type="Pfam" id="PF13399">
    <property type="entry name" value="LytR_C"/>
    <property type="match status" value="1"/>
</dbReference>
<feature type="region of interest" description="Disordered" evidence="1">
    <location>
        <begin position="62"/>
        <end position="101"/>
    </location>
</feature>
<dbReference type="EMBL" id="MFQS01000017">
    <property type="protein sequence ID" value="OGH83254.1"/>
    <property type="molecule type" value="Genomic_DNA"/>
</dbReference>
<proteinExistence type="predicted"/>